<dbReference type="Proteomes" id="UP001055286">
    <property type="component" value="Unassembled WGS sequence"/>
</dbReference>
<comment type="caution">
    <text evidence="1">The sequence shown here is derived from an EMBL/GenBank/DDBJ whole genome shotgun (WGS) entry which is preliminary data.</text>
</comment>
<reference evidence="1" key="2">
    <citation type="submission" date="2021-08" db="EMBL/GenBank/DDBJ databases">
        <authorList>
            <person name="Tani A."/>
            <person name="Ola A."/>
            <person name="Ogura Y."/>
            <person name="Katsura K."/>
            <person name="Hayashi T."/>
        </authorList>
    </citation>
    <scope>NUCLEOTIDE SEQUENCE</scope>
    <source>
        <strain evidence="1">JCM 32048</strain>
    </source>
</reference>
<reference evidence="1" key="1">
    <citation type="journal article" date="2016" name="Front. Microbiol.">
        <title>Genome Sequence of the Piezophilic, Mesophilic Sulfate-Reducing Bacterium Desulfovibrio indicus J2T.</title>
        <authorList>
            <person name="Cao J."/>
            <person name="Maignien L."/>
            <person name="Shao Z."/>
            <person name="Alain K."/>
            <person name="Jebbar M."/>
        </authorList>
    </citation>
    <scope>NUCLEOTIDE SEQUENCE</scope>
    <source>
        <strain evidence="1">JCM 32048</strain>
    </source>
</reference>
<keyword evidence="2" id="KW-1185">Reference proteome</keyword>
<gene>
    <name evidence="1" type="ORF">MPEAHAMD_5761</name>
</gene>
<evidence type="ECO:0000313" key="2">
    <source>
        <dbReference type="Proteomes" id="UP001055286"/>
    </source>
</evidence>
<proteinExistence type="predicted"/>
<name>A0AA37HGE3_9HYPH</name>
<protein>
    <submittedName>
        <fullName evidence="1">Uncharacterized protein</fullName>
    </submittedName>
</protein>
<evidence type="ECO:0000313" key="1">
    <source>
        <dbReference type="EMBL" id="GJD65566.1"/>
    </source>
</evidence>
<dbReference type="AlphaFoldDB" id="A0AA37HGE3"/>
<dbReference type="EMBL" id="BPQJ01000042">
    <property type="protein sequence ID" value="GJD65566.1"/>
    <property type="molecule type" value="Genomic_DNA"/>
</dbReference>
<accession>A0AA37HGE3</accession>
<sequence length="281" mass="31986">MPAMTTLAELPIWTLLTRPSLEALLSRDGSMPEAIKIAADLHDVSVADAPLLALTRLMIQRAQALDGLTLTATGALSRIDVRAFFDEMTWPGYDKANVLVMNKALNEADVMPVEITRRIAQDLKLLRKRERRLLASKAGTMLVRENQAAALFRQLFATTFWEINLAYFDRVPLEAWPQNHIGIVLWCLSVAGHEWFKAEDLIRTCTVWDDTLDEGPLDFAGFAFESRVLRPLTWFGLMETRLEGEDDVPDWRRARQYRKTALFDRALRFEVQMNNPSGVSH</sequence>
<organism evidence="1 2">
    <name type="scientific">Methylobacterium frigidaeris</name>
    <dbReference type="NCBI Taxonomy" id="2038277"/>
    <lineage>
        <taxon>Bacteria</taxon>
        <taxon>Pseudomonadati</taxon>
        <taxon>Pseudomonadota</taxon>
        <taxon>Alphaproteobacteria</taxon>
        <taxon>Hyphomicrobiales</taxon>
        <taxon>Methylobacteriaceae</taxon>
        <taxon>Methylobacterium</taxon>
    </lineage>
</organism>